<organism evidence="2 3">
    <name type="scientific">Anthropogastromicrobium aceti</name>
    <dbReference type="NCBI Taxonomy" id="2981768"/>
    <lineage>
        <taxon>Bacteria</taxon>
        <taxon>Bacillati</taxon>
        <taxon>Bacillota</taxon>
        <taxon>Clostridia</taxon>
        <taxon>Lachnospirales</taxon>
        <taxon>Lachnospiraceae</taxon>
        <taxon>Anthropogastromicrobium</taxon>
    </lineage>
</organism>
<accession>A0AAE3JC19</accession>
<dbReference type="AlphaFoldDB" id="A0AAE3JC19"/>
<dbReference type="InterPro" id="IPR006287">
    <property type="entry name" value="DJ-1"/>
</dbReference>
<dbReference type="NCBIfam" id="TIGR01383">
    <property type="entry name" value="not_thiJ"/>
    <property type="match status" value="1"/>
</dbReference>
<evidence type="ECO:0000313" key="2">
    <source>
        <dbReference type="EMBL" id="MCC2222055.1"/>
    </source>
</evidence>
<dbReference type="InterPro" id="IPR002818">
    <property type="entry name" value="DJ-1/PfpI"/>
</dbReference>
<dbReference type="RefSeq" id="WP_066558532.1">
    <property type="nucleotide sequence ID" value="NZ_JAJEQN010000026.1"/>
</dbReference>
<keyword evidence="3" id="KW-1185">Reference proteome</keyword>
<dbReference type="InterPro" id="IPR050325">
    <property type="entry name" value="Prot/Nucl_acid_deglycase"/>
</dbReference>
<dbReference type="CDD" id="cd03135">
    <property type="entry name" value="GATase1_DJ-1"/>
    <property type="match status" value="1"/>
</dbReference>
<dbReference type="Gene3D" id="3.40.50.880">
    <property type="match status" value="1"/>
</dbReference>
<dbReference type="SUPFAM" id="SSF52317">
    <property type="entry name" value="Class I glutamine amidotransferase-like"/>
    <property type="match status" value="1"/>
</dbReference>
<gene>
    <name evidence="2" type="ORF">LKD48_10470</name>
</gene>
<name>A0AAE3JC19_9FIRM</name>
<dbReference type="InterPro" id="IPR029062">
    <property type="entry name" value="Class_I_gatase-like"/>
</dbReference>
<dbReference type="PANTHER" id="PTHR48094">
    <property type="entry name" value="PROTEIN/NUCLEIC ACID DEGLYCASE DJ-1-RELATED"/>
    <property type="match status" value="1"/>
</dbReference>
<feature type="domain" description="DJ-1/PfpI" evidence="1">
    <location>
        <begin position="2"/>
        <end position="162"/>
    </location>
</feature>
<evidence type="ECO:0000313" key="3">
    <source>
        <dbReference type="Proteomes" id="UP001198200"/>
    </source>
</evidence>
<dbReference type="Proteomes" id="UP001198200">
    <property type="component" value="Unassembled WGS sequence"/>
</dbReference>
<sequence length="180" mass="18989">MVYAFMADGCEEVEALAVIDLLRRAGEEVELVSIHNKDMTQGSHGIGIKNDVMLKDIFVDAADTLFLPGGGVGTKNLKACEELSKLLVSHNAKGGRIAAICAAPSALGILGILEGKNATCYPGFEDQLKGAKFKAVPVVTDGNITTSRGMGTSILLGLELVKLLKDEETSKKLAEAIMMP</sequence>
<dbReference type="Pfam" id="PF01965">
    <property type="entry name" value="DJ-1_PfpI"/>
    <property type="match status" value="1"/>
</dbReference>
<dbReference type="EMBL" id="JAJEQN010000026">
    <property type="protein sequence ID" value="MCC2222055.1"/>
    <property type="molecule type" value="Genomic_DNA"/>
</dbReference>
<evidence type="ECO:0000259" key="1">
    <source>
        <dbReference type="Pfam" id="PF01965"/>
    </source>
</evidence>
<comment type="caution">
    <text evidence="2">The sequence shown here is derived from an EMBL/GenBank/DDBJ whole genome shotgun (WGS) entry which is preliminary data.</text>
</comment>
<proteinExistence type="predicted"/>
<dbReference type="PANTHER" id="PTHR48094:SF12">
    <property type="entry name" value="PARKINSON DISEASE PROTEIN 7 HOMOLOG"/>
    <property type="match status" value="1"/>
</dbReference>
<reference evidence="2 3" key="1">
    <citation type="submission" date="2021-10" db="EMBL/GenBank/DDBJ databases">
        <title>Anaerobic single-cell dispensing facilitates the cultivation of human gut bacteria.</title>
        <authorList>
            <person name="Afrizal A."/>
        </authorList>
    </citation>
    <scope>NUCLEOTIDE SEQUENCE [LARGE SCALE GENOMIC DNA]</scope>
    <source>
        <strain evidence="2 3">CLA-AA-H224</strain>
    </source>
</reference>
<dbReference type="GO" id="GO:0005737">
    <property type="term" value="C:cytoplasm"/>
    <property type="evidence" value="ECO:0007669"/>
    <property type="project" value="TreeGrafter"/>
</dbReference>
<protein>
    <submittedName>
        <fullName evidence="2">DJ-1/PfpI family protein</fullName>
    </submittedName>
</protein>